<evidence type="ECO:0000256" key="1">
    <source>
        <dbReference type="SAM" id="MobiDB-lite"/>
    </source>
</evidence>
<keyword evidence="4" id="KW-1185">Reference proteome</keyword>
<comment type="caution">
    <text evidence="3">The sequence shown here is derived from an EMBL/GenBank/DDBJ whole genome shotgun (WGS) entry which is preliminary data.</text>
</comment>
<feature type="transmembrane region" description="Helical" evidence="2">
    <location>
        <begin position="12"/>
        <end position="33"/>
    </location>
</feature>
<feature type="transmembrane region" description="Helical" evidence="2">
    <location>
        <begin position="173"/>
        <end position="197"/>
    </location>
</feature>
<keyword evidence="2" id="KW-0472">Membrane</keyword>
<feature type="transmembrane region" description="Helical" evidence="2">
    <location>
        <begin position="212"/>
        <end position="230"/>
    </location>
</feature>
<evidence type="ECO:0000313" key="3">
    <source>
        <dbReference type="EMBL" id="KAJ6240545.1"/>
    </source>
</evidence>
<keyword evidence="2" id="KW-1133">Transmembrane helix</keyword>
<feature type="transmembrane region" description="Helical" evidence="2">
    <location>
        <begin position="94"/>
        <end position="114"/>
    </location>
</feature>
<feature type="compositionally biased region" description="Basic residues" evidence="1">
    <location>
        <begin position="263"/>
        <end position="274"/>
    </location>
</feature>
<accession>A0ABQ8Y7C4</accession>
<sequence length="274" mass="31786">MKIQLNKVIDLTTYLVLLVLGLAIFLCSILDHVHPSLLLPLISMTENQLPEQAIMQFGLIFVSVVVIVIQTSIHYHRMSIYGNKFLHRLVLRMILIFAVLIGAFLSLQAVIPVPTKFNHDFQQMGIALNNEYSFVLHLACYLLFFLNTFLHMIFSLIFVVFFEKISWKSARVILRITCLVVFSAMFVNILFGVFHFVFDTKNAQDPLTIQPFNFHAFSEIISIIIIIVYFRSFKTELKVLEVTTLADSQNQSKKKQQQQQQKKNNRKRLTKKDK</sequence>
<name>A0ABQ8Y7C4_9EUKA</name>
<proteinExistence type="predicted"/>
<dbReference type="EMBL" id="JAOAOG010000204">
    <property type="protein sequence ID" value="KAJ6240545.1"/>
    <property type="molecule type" value="Genomic_DNA"/>
</dbReference>
<feature type="transmembrane region" description="Helical" evidence="2">
    <location>
        <begin position="134"/>
        <end position="161"/>
    </location>
</feature>
<keyword evidence="2" id="KW-0812">Transmembrane</keyword>
<reference evidence="3" key="1">
    <citation type="submission" date="2022-08" db="EMBL/GenBank/DDBJ databases">
        <title>Novel sulfate-reducing endosymbionts in the free-living metamonad Anaeramoeba.</title>
        <authorList>
            <person name="Jerlstrom-Hultqvist J."/>
            <person name="Cepicka I."/>
            <person name="Gallot-Lavallee L."/>
            <person name="Salas-Leiva D."/>
            <person name="Curtis B.A."/>
            <person name="Zahonova K."/>
            <person name="Pipaliya S."/>
            <person name="Dacks J."/>
            <person name="Roger A.J."/>
        </authorList>
    </citation>
    <scope>NUCLEOTIDE SEQUENCE</scope>
    <source>
        <strain evidence="3">Schooner1</strain>
    </source>
</reference>
<evidence type="ECO:0000256" key="2">
    <source>
        <dbReference type="SAM" id="Phobius"/>
    </source>
</evidence>
<dbReference type="Proteomes" id="UP001150062">
    <property type="component" value="Unassembled WGS sequence"/>
</dbReference>
<protein>
    <submittedName>
        <fullName evidence="3">Uncharacterized protein</fullName>
    </submittedName>
</protein>
<evidence type="ECO:0000313" key="4">
    <source>
        <dbReference type="Proteomes" id="UP001150062"/>
    </source>
</evidence>
<organism evidence="3 4">
    <name type="scientific">Anaeramoeba flamelloides</name>
    <dbReference type="NCBI Taxonomy" id="1746091"/>
    <lineage>
        <taxon>Eukaryota</taxon>
        <taxon>Metamonada</taxon>
        <taxon>Anaeramoebidae</taxon>
        <taxon>Anaeramoeba</taxon>
    </lineage>
</organism>
<feature type="transmembrane region" description="Helical" evidence="2">
    <location>
        <begin position="53"/>
        <end position="73"/>
    </location>
</feature>
<feature type="region of interest" description="Disordered" evidence="1">
    <location>
        <begin position="247"/>
        <end position="274"/>
    </location>
</feature>
<gene>
    <name evidence="3" type="ORF">M0813_24072</name>
</gene>